<dbReference type="Gene3D" id="2.60.120.10">
    <property type="entry name" value="Jelly Rolls"/>
    <property type="match status" value="1"/>
</dbReference>
<evidence type="ECO:0000313" key="3">
    <source>
        <dbReference type="Proteomes" id="UP000782312"/>
    </source>
</evidence>
<dbReference type="InterPro" id="IPR013096">
    <property type="entry name" value="Cupin_2"/>
</dbReference>
<evidence type="ECO:0000259" key="1">
    <source>
        <dbReference type="Pfam" id="PF07883"/>
    </source>
</evidence>
<sequence>MPFYEIAGMKEKHSNVNPAITAKTVTGEFMKAGVVTKPAGEGPPLHMHPNEEQFTLILEGRLHYILGGEEKIVGPGDLIHIPRFTHHRSRALEGGATFFTVKFPAGDGNLDQDYNLAAGAEEAEKRYPGGEGVGD</sequence>
<feature type="domain" description="Cupin type-2" evidence="1">
    <location>
        <begin position="34"/>
        <end position="92"/>
    </location>
</feature>
<dbReference type="InterPro" id="IPR052538">
    <property type="entry name" value="Flavonoid_dioxygenase-like"/>
</dbReference>
<proteinExistence type="predicted"/>
<dbReference type="Proteomes" id="UP000782312">
    <property type="component" value="Unassembled WGS sequence"/>
</dbReference>
<name>A0A932HXN5_UNCTE</name>
<dbReference type="SUPFAM" id="SSF51182">
    <property type="entry name" value="RmlC-like cupins"/>
    <property type="match status" value="1"/>
</dbReference>
<dbReference type="Pfam" id="PF07883">
    <property type="entry name" value="Cupin_2"/>
    <property type="match status" value="1"/>
</dbReference>
<accession>A0A932HXN5</accession>
<dbReference type="PANTHER" id="PTHR43346">
    <property type="entry name" value="LIGAND BINDING DOMAIN PROTEIN, PUTATIVE (AFU_ORTHOLOGUE AFUA_6G14370)-RELATED"/>
    <property type="match status" value="1"/>
</dbReference>
<dbReference type="InterPro" id="IPR014710">
    <property type="entry name" value="RmlC-like_jellyroll"/>
</dbReference>
<protein>
    <submittedName>
        <fullName evidence="2">Cupin domain-containing protein</fullName>
    </submittedName>
</protein>
<dbReference type="EMBL" id="JACPUR010000018">
    <property type="protein sequence ID" value="MBI3127604.1"/>
    <property type="molecule type" value="Genomic_DNA"/>
</dbReference>
<dbReference type="PANTHER" id="PTHR43346:SF1">
    <property type="entry name" value="QUERCETIN 2,3-DIOXYGENASE-RELATED"/>
    <property type="match status" value="1"/>
</dbReference>
<dbReference type="InterPro" id="IPR011051">
    <property type="entry name" value="RmlC_Cupin_sf"/>
</dbReference>
<reference evidence="2" key="1">
    <citation type="submission" date="2020-07" db="EMBL/GenBank/DDBJ databases">
        <title>Huge and variable diversity of episymbiotic CPR bacteria and DPANN archaea in groundwater ecosystems.</title>
        <authorList>
            <person name="He C.Y."/>
            <person name="Keren R."/>
            <person name="Whittaker M."/>
            <person name="Farag I.F."/>
            <person name="Doudna J."/>
            <person name="Cate J.H.D."/>
            <person name="Banfield J.F."/>
        </authorList>
    </citation>
    <scope>NUCLEOTIDE SEQUENCE</scope>
    <source>
        <strain evidence="2">NC_groundwater_763_Ag_S-0.2um_68_21</strain>
    </source>
</reference>
<organism evidence="2 3">
    <name type="scientific">Tectimicrobiota bacterium</name>
    <dbReference type="NCBI Taxonomy" id="2528274"/>
    <lineage>
        <taxon>Bacteria</taxon>
        <taxon>Pseudomonadati</taxon>
        <taxon>Nitrospinota/Tectimicrobiota group</taxon>
        <taxon>Candidatus Tectimicrobiota</taxon>
    </lineage>
</organism>
<gene>
    <name evidence="2" type="ORF">HYZ11_08385</name>
</gene>
<evidence type="ECO:0000313" key="2">
    <source>
        <dbReference type="EMBL" id="MBI3127604.1"/>
    </source>
</evidence>
<dbReference type="AlphaFoldDB" id="A0A932HXN5"/>
<comment type="caution">
    <text evidence="2">The sequence shown here is derived from an EMBL/GenBank/DDBJ whole genome shotgun (WGS) entry which is preliminary data.</text>
</comment>